<dbReference type="GO" id="GO:0062054">
    <property type="term" value="F:fluoride channel activity"/>
    <property type="evidence" value="ECO:0007669"/>
    <property type="project" value="UniProtKB-UniRule"/>
</dbReference>
<dbReference type="PANTHER" id="PTHR28259">
    <property type="entry name" value="FLUORIDE EXPORT PROTEIN 1-RELATED"/>
    <property type="match status" value="1"/>
</dbReference>
<evidence type="ECO:0000256" key="11">
    <source>
        <dbReference type="ARBA" id="ARBA00035585"/>
    </source>
</evidence>
<feature type="binding site" evidence="12">
    <location>
        <position position="75"/>
    </location>
    <ligand>
        <name>Na(+)</name>
        <dbReference type="ChEBI" id="CHEBI:29101"/>
        <note>structural</note>
    </ligand>
</feature>
<evidence type="ECO:0000256" key="1">
    <source>
        <dbReference type="ARBA" id="ARBA00004651"/>
    </source>
</evidence>
<comment type="function">
    <text evidence="12">Fluoride-specific ion channel. Important for reducing fluoride concentration in the cell, thus reducing its toxicity.</text>
</comment>
<evidence type="ECO:0000256" key="8">
    <source>
        <dbReference type="ARBA" id="ARBA00023136"/>
    </source>
</evidence>
<keyword evidence="8 12" id="KW-0472">Membrane</keyword>
<comment type="subcellular location">
    <subcellularLocation>
        <location evidence="1 12">Cell membrane</location>
        <topology evidence="1 12">Multi-pass membrane protein</topology>
    </subcellularLocation>
</comment>
<evidence type="ECO:0000256" key="2">
    <source>
        <dbReference type="ARBA" id="ARBA00022475"/>
    </source>
</evidence>
<comment type="activity regulation">
    <text evidence="12">Na(+) is not transported, but it plays an essential structural role and its presence is essential for fluoride channel function.</text>
</comment>
<evidence type="ECO:0000256" key="12">
    <source>
        <dbReference type="HAMAP-Rule" id="MF_00454"/>
    </source>
</evidence>
<dbReference type="HAMAP" id="MF_00454">
    <property type="entry name" value="FluC"/>
    <property type="match status" value="1"/>
</dbReference>
<keyword evidence="3" id="KW-0997">Cell inner membrane</keyword>
<dbReference type="NCBIfam" id="NF010791">
    <property type="entry name" value="PRK14195.1"/>
    <property type="match status" value="1"/>
</dbReference>
<dbReference type="GO" id="GO:0005886">
    <property type="term" value="C:plasma membrane"/>
    <property type="evidence" value="ECO:0007669"/>
    <property type="project" value="UniProtKB-SubCell"/>
</dbReference>
<keyword evidence="6 12" id="KW-0915">Sodium</keyword>
<keyword evidence="9 12" id="KW-0407">Ion channel</keyword>
<dbReference type="AlphaFoldDB" id="A0A420WS86"/>
<feature type="transmembrane region" description="Helical" evidence="12">
    <location>
        <begin position="33"/>
        <end position="56"/>
    </location>
</feature>
<comment type="catalytic activity">
    <reaction evidence="11">
        <text>fluoride(in) = fluoride(out)</text>
        <dbReference type="Rhea" id="RHEA:76159"/>
        <dbReference type="ChEBI" id="CHEBI:17051"/>
    </reaction>
    <physiologicalReaction direction="left-to-right" evidence="11">
        <dbReference type="Rhea" id="RHEA:76160"/>
    </physiologicalReaction>
</comment>
<feature type="transmembrane region" description="Helical" evidence="12">
    <location>
        <begin position="68"/>
        <end position="87"/>
    </location>
</feature>
<keyword evidence="2 12" id="KW-1003">Cell membrane</keyword>
<evidence type="ECO:0000313" key="13">
    <source>
        <dbReference type="EMBL" id="RKQ73931.1"/>
    </source>
</evidence>
<evidence type="ECO:0000256" key="6">
    <source>
        <dbReference type="ARBA" id="ARBA00023053"/>
    </source>
</evidence>
<dbReference type="GO" id="GO:0140114">
    <property type="term" value="P:cellular detoxification of fluoride"/>
    <property type="evidence" value="ECO:0007669"/>
    <property type="project" value="UniProtKB-UniRule"/>
</dbReference>
<keyword evidence="5 12" id="KW-1133">Transmembrane helix</keyword>
<protein>
    <recommendedName>
        <fullName evidence="12">Fluoride-specific ion channel FluC</fullName>
    </recommendedName>
</protein>
<dbReference type="GO" id="GO:0046872">
    <property type="term" value="F:metal ion binding"/>
    <property type="evidence" value="ECO:0007669"/>
    <property type="project" value="UniProtKB-KW"/>
</dbReference>
<evidence type="ECO:0000256" key="3">
    <source>
        <dbReference type="ARBA" id="ARBA00022519"/>
    </source>
</evidence>
<evidence type="ECO:0000256" key="9">
    <source>
        <dbReference type="ARBA" id="ARBA00023303"/>
    </source>
</evidence>
<dbReference type="EMBL" id="RBIG01000001">
    <property type="protein sequence ID" value="RKQ73931.1"/>
    <property type="molecule type" value="Genomic_DNA"/>
</dbReference>
<evidence type="ECO:0000313" key="14">
    <source>
        <dbReference type="Proteomes" id="UP000277424"/>
    </source>
</evidence>
<feature type="transmembrane region" description="Helical" evidence="12">
    <location>
        <begin position="99"/>
        <end position="120"/>
    </location>
</feature>
<organism evidence="13 14">
    <name type="scientific">Oceanibaculum indicum</name>
    <dbReference type="NCBI Taxonomy" id="526216"/>
    <lineage>
        <taxon>Bacteria</taxon>
        <taxon>Pseudomonadati</taxon>
        <taxon>Pseudomonadota</taxon>
        <taxon>Alphaproteobacteria</taxon>
        <taxon>Rhodospirillales</taxon>
        <taxon>Oceanibaculaceae</taxon>
        <taxon>Oceanibaculum</taxon>
    </lineage>
</organism>
<dbReference type="OrthoDB" id="9806299at2"/>
<feature type="binding site" evidence="12">
    <location>
        <position position="78"/>
    </location>
    <ligand>
        <name>Na(+)</name>
        <dbReference type="ChEBI" id="CHEBI:29101"/>
        <note>structural</note>
    </ligand>
</feature>
<evidence type="ECO:0000256" key="5">
    <source>
        <dbReference type="ARBA" id="ARBA00022989"/>
    </source>
</evidence>
<dbReference type="InterPro" id="IPR003691">
    <property type="entry name" value="FluC"/>
</dbReference>
<comment type="caution">
    <text evidence="13">The sequence shown here is derived from an EMBL/GenBank/DDBJ whole genome shotgun (WGS) entry which is preliminary data.</text>
</comment>
<gene>
    <name evidence="12" type="primary">fluC</name>
    <name evidence="12" type="synonym">crcB</name>
    <name evidence="13" type="ORF">BCL74_1724</name>
</gene>
<sequence>MNMLIAVALGGAVGAVARHEVNRLMGQWLGTGFPWGTLTVNLIGCFLIGVLVEGLALKFQASPELRGFLVTGFLGALTTFSAFSLDVAVLSGRGAYGPAFLYVGASVIGCLAAVFLAMYLTRQVLS</sequence>
<accession>A0A420WS86</accession>
<dbReference type="RefSeq" id="WP_008945191.1">
    <property type="nucleotide sequence ID" value="NZ_RBIG01000001.1"/>
</dbReference>
<name>A0A420WS86_9PROT</name>
<dbReference type="Pfam" id="PF02537">
    <property type="entry name" value="CRCB"/>
    <property type="match status" value="1"/>
</dbReference>
<evidence type="ECO:0000256" key="4">
    <source>
        <dbReference type="ARBA" id="ARBA00022692"/>
    </source>
</evidence>
<keyword evidence="12" id="KW-0479">Metal-binding</keyword>
<evidence type="ECO:0000256" key="10">
    <source>
        <dbReference type="ARBA" id="ARBA00035120"/>
    </source>
</evidence>
<keyword evidence="7 12" id="KW-0406">Ion transport</keyword>
<keyword evidence="4 12" id="KW-0812">Transmembrane</keyword>
<comment type="similarity">
    <text evidence="10 12">Belongs to the fluoride channel Fluc/FEX (TC 1.A.43) family.</text>
</comment>
<dbReference type="Proteomes" id="UP000277424">
    <property type="component" value="Unassembled WGS sequence"/>
</dbReference>
<dbReference type="NCBIfam" id="TIGR00494">
    <property type="entry name" value="crcB"/>
    <property type="match status" value="1"/>
</dbReference>
<evidence type="ECO:0000256" key="7">
    <source>
        <dbReference type="ARBA" id="ARBA00023065"/>
    </source>
</evidence>
<dbReference type="PANTHER" id="PTHR28259:SF1">
    <property type="entry name" value="FLUORIDE EXPORT PROTEIN 1-RELATED"/>
    <property type="match status" value="1"/>
</dbReference>
<proteinExistence type="inferred from homology"/>
<reference evidence="13 14" key="1">
    <citation type="submission" date="2018-10" db="EMBL/GenBank/DDBJ databases">
        <title>Comparative analysis of microorganisms from saline springs in Andes Mountain Range, Colombia.</title>
        <authorList>
            <person name="Rubin E."/>
        </authorList>
    </citation>
    <scope>NUCLEOTIDE SEQUENCE [LARGE SCALE GENOMIC DNA]</scope>
    <source>
        <strain evidence="13 14">USBA 36</strain>
    </source>
</reference>
<keyword evidence="12" id="KW-0813">Transport</keyword>